<keyword evidence="3" id="KW-0433">Leucine-rich repeat</keyword>
<dbReference type="Pfam" id="PF00560">
    <property type="entry name" value="LRR_1"/>
    <property type="match status" value="2"/>
</dbReference>
<evidence type="ECO:0000256" key="1">
    <source>
        <dbReference type="ARBA" id="ARBA00004613"/>
    </source>
</evidence>
<protein>
    <submittedName>
        <fullName evidence="7">Uncharacterized protein At4g06744 family</fullName>
    </submittedName>
</protein>
<evidence type="ECO:0000256" key="4">
    <source>
        <dbReference type="ARBA" id="ARBA00022729"/>
    </source>
</evidence>
<feature type="compositionally biased region" description="Low complexity" evidence="6">
    <location>
        <begin position="74"/>
        <end position="93"/>
    </location>
</feature>
<dbReference type="Proteomes" id="UP000075243">
    <property type="component" value="Unassembled WGS sequence"/>
</dbReference>
<dbReference type="SUPFAM" id="SSF52058">
    <property type="entry name" value="L domain-like"/>
    <property type="match status" value="1"/>
</dbReference>
<dbReference type="STRING" id="3821.A0A151RJ38"/>
<evidence type="ECO:0000256" key="5">
    <source>
        <dbReference type="ARBA" id="ARBA00022737"/>
    </source>
</evidence>
<dbReference type="Gramene" id="C.cajan_36569.t">
    <property type="protein sequence ID" value="C.cajan_36569.t"/>
    <property type="gene ID" value="C.cajan_36569"/>
</dbReference>
<dbReference type="GO" id="GO:0005576">
    <property type="term" value="C:extracellular region"/>
    <property type="evidence" value="ECO:0007669"/>
    <property type="project" value="UniProtKB-SubCell"/>
</dbReference>
<evidence type="ECO:0000256" key="2">
    <source>
        <dbReference type="ARBA" id="ARBA00022525"/>
    </source>
</evidence>
<feature type="region of interest" description="Disordered" evidence="6">
    <location>
        <begin position="72"/>
        <end position="99"/>
    </location>
</feature>
<evidence type="ECO:0000313" key="7">
    <source>
        <dbReference type="EMBL" id="KYP42569.1"/>
    </source>
</evidence>
<reference evidence="7" key="1">
    <citation type="journal article" date="2012" name="Nat. Biotechnol.">
        <title>Draft genome sequence of pigeonpea (Cajanus cajan), an orphan legume crop of resource-poor farmers.</title>
        <authorList>
            <person name="Varshney R.K."/>
            <person name="Chen W."/>
            <person name="Li Y."/>
            <person name="Bharti A.K."/>
            <person name="Saxena R.K."/>
            <person name="Schlueter J.A."/>
            <person name="Donoghue M.T."/>
            <person name="Azam S."/>
            <person name="Fan G."/>
            <person name="Whaley A.M."/>
            <person name="Farmer A.D."/>
            <person name="Sheridan J."/>
            <person name="Iwata A."/>
            <person name="Tuteja R."/>
            <person name="Penmetsa R.V."/>
            <person name="Wu W."/>
            <person name="Upadhyaya H.D."/>
            <person name="Yang S.P."/>
            <person name="Shah T."/>
            <person name="Saxena K.B."/>
            <person name="Michael T."/>
            <person name="McCombie W.R."/>
            <person name="Yang B."/>
            <person name="Zhang G."/>
            <person name="Yang H."/>
            <person name="Wang J."/>
            <person name="Spillane C."/>
            <person name="Cook D.R."/>
            <person name="May G.D."/>
            <person name="Xu X."/>
            <person name="Jackson S.A."/>
        </authorList>
    </citation>
    <scope>NUCLEOTIDE SEQUENCE [LARGE SCALE GENOMIC DNA]</scope>
</reference>
<dbReference type="OMA" id="KWAVTIS"/>
<organism evidence="7 8">
    <name type="scientific">Cajanus cajan</name>
    <name type="common">Pigeon pea</name>
    <name type="synonym">Cajanus indicus</name>
    <dbReference type="NCBI Taxonomy" id="3821"/>
    <lineage>
        <taxon>Eukaryota</taxon>
        <taxon>Viridiplantae</taxon>
        <taxon>Streptophyta</taxon>
        <taxon>Embryophyta</taxon>
        <taxon>Tracheophyta</taxon>
        <taxon>Spermatophyta</taxon>
        <taxon>Magnoliopsida</taxon>
        <taxon>eudicotyledons</taxon>
        <taxon>Gunneridae</taxon>
        <taxon>Pentapetalae</taxon>
        <taxon>rosids</taxon>
        <taxon>fabids</taxon>
        <taxon>Fabales</taxon>
        <taxon>Fabaceae</taxon>
        <taxon>Papilionoideae</taxon>
        <taxon>50 kb inversion clade</taxon>
        <taxon>NPAAA clade</taxon>
        <taxon>indigoferoid/millettioid clade</taxon>
        <taxon>Phaseoleae</taxon>
        <taxon>Cajanus</taxon>
    </lineage>
</organism>
<dbReference type="Gene3D" id="3.80.10.10">
    <property type="entry name" value="Ribonuclease Inhibitor"/>
    <property type="match status" value="2"/>
</dbReference>
<accession>A0A151RJ38</accession>
<keyword evidence="2" id="KW-0964">Secreted</keyword>
<evidence type="ECO:0000313" key="8">
    <source>
        <dbReference type="Proteomes" id="UP000075243"/>
    </source>
</evidence>
<dbReference type="InterPro" id="IPR032675">
    <property type="entry name" value="LRR_dom_sf"/>
</dbReference>
<dbReference type="PANTHER" id="PTHR32093">
    <property type="entry name" value="LEUCINE-RICH REPEAT EXTENSIN-LIKE PROTEIN 3-RELATED"/>
    <property type="match status" value="1"/>
</dbReference>
<proteinExistence type="predicted"/>
<gene>
    <name evidence="7" type="ORF">KK1_036012</name>
</gene>
<dbReference type="PANTHER" id="PTHR32093:SF128">
    <property type="entry name" value="LEUCINE-RICH REPEAT-CONTAINING N-TERMINAL PLANT-TYPE DOMAIN-CONTAINING PROTEIN"/>
    <property type="match status" value="1"/>
</dbReference>
<evidence type="ECO:0000256" key="6">
    <source>
        <dbReference type="SAM" id="MobiDB-lite"/>
    </source>
</evidence>
<dbReference type="EMBL" id="KQ483711">
    <property type="protein sequence ID" value="KYP42569.1"/>
    <property type="molecule type" value="Genomic_DNA"/>
</dbReference>
<evidence type="ECO:0000256" key="3">
    <source>
        <dbReference type="ARBA" id="ARBA00022614"/>
    </source>
</evidence>
<sequence>MKRQSCGYDNANKHFALARIVEIIQINLIYQIGYECVSTKKKLTQSNRAPNPDLLAYQGMVIAVSTTRENMLGTARSQPSRTARSASRTTRSPIQNGPSSHQNGLICFYNFGHTHYSRTARFKIETARSGPRIGPKAHKKWAVTISLIILCVYNGPLLTLKLKFHESDDFELMENNVDCQILETPSPPSDSLPLIPDILNFLDQRVVQVIPIIQTFKNTITLDPLGVTTTWVGPNVCNYTGFYCGNPPDNLTATTVSSIDFNGFQITAPTLDGFIDQLPDLALFHANTNNFSGTISPKIANLKFLYELDLSNNFFSGVFPTSILKIPTLSFLDIRYNFFSGTVPPQIFMQTLDVLFINNNNFMLTLPNNLGDTPVVYLTLANNKFTGPIPRSIGKASSTLVEVLLLNNLLTGCLPYEIGFLGNVTLFDAGGNLLTGPIPWSFGCLKKVEQLNLARNFLYGQVPEVDLVDPVCGQGRDTRVQSDHDRDDSLLIMPNFTPLVPDITHVDNSILIMLGST</sequence>
<name>A0A151RJ38_CAJCA</name>
<keyword evidence="5" id="KW-0677">Repeat</keyword>
<dbReference type="AlphaFoldDB" id="A0A151RJ38"/>
<keyword evidence="4" id="KW-0732">Signal</keyword>
<dbReference type="InterPro" id="IPR051582">
    <property type="entry name" value="LRR_extensin-like_regulator"/>
</dbReference>
<keyword evidence="8" id="KW-1185">Reference proteome</keyword>
<dbReference type="InterPro" id="IPR001611">
    <property type="entry name" value="Leu-rich_rpt"/>
</dbReference>
<comment type="subcellular location">
    <subcellularLocation>
        <location evidence="1">Secreted</location>
    </subcellularLocation>
</comment>